<sequence>MAKKKKSSRPSTGGTSVGAVPADSTDIPVTPKKVSSPAVTAASSTASSTATNVKVFVRSRPRVPREEEQSQPVLVSMNNNTTTIRNPLPTQMTSPSKSQRPDEEKQFHFDGSLWSTDISSPSFKSQSDTYGIVGHDILEHTLSGYNTCIFAYGQTGSGKSYTMMGNRAEEDGMGIIPRCCLELFERCEMMEENVKAQIKVSFFEIYNEQVRDLLGEQKEKQQLKVRENPETGPYVEGLTEFPIQSFEEFDKYMTIGNKNRTTAATKMNDQSSRSHAVFTLSVRMTEFDMNEDMLRETNSCLRLVDLAGSERANSTGATGVRFKEGSNINKSLTTLGRVISALTKNEKPPYRDSTLTWILKESLGGNSKTAMIACISPCDYEETISTLRYASLVKKIKLNAKVNVSEEVRMLNQEQLMEMQSEIERLKESLDKVNDKDKVITQITNMSKFFENQLVDQETKYNLVKAQLRRSNERAERLRGDLGSILSVMSASKLNAVSEIKSQHDKLLERSNALTLQFERDLAEFAL</sequence>
<dbReference type="InterPro" id="IPR027417">
    <property type="entry name" value="P-loop_NTPase"/>
</dbReference>
<comment type="similarity">
    <text evidence="1">Belongs to the TRAFAC class myosin-kinesin ATPase superfamily. Kinesin family.</text>
</comment>
<dbReference type="GO" id="GO:0008017">
    <property type="term" value="F:microtubule binding"/>
    <property type="evidence" value="ECO:0007669"/>
    <property type="project" value="InterPro"/>
</dbReference>
<feature type="compositionally biased region" description="Polar residues" evidence="3">
    <location>
        <begin position="78"/>
        <end position="98"/>
    </location>
</feature>
<feature type="binding site" evidence="1">
    <location>
        <begin position="153"/>
        <end position="160"/>
    </location>
    <ligand>
        <name>ATP</name>
        <dbReference type="ChEBI" id="CHEBI:30616"/>
    </ligand>
</feature>
<feature type="compositionally biased region" description="Low complexity" evidence="3">
    <location>
        <begin position="40"/>
        <end position="51"/>
    </location>
</feature>
<dbReference type="GO" id="GO:0005524">
    <property type="term" value="F:ATP binding"/>
    <property type="evidence" value="ECO:0007669"/>
    <property type="project" value="UniProtKB-UniRule"/>
</dbReference>
<dbReference type="Pfam" id="PF00225">
    <property type="entry name" value="Kinesin"/>
    <property type="match status" value="1"/>
</dbReference>
<gene>
    <name evidence="5" type="ORF">CYFA0S_01e02322g</name>
</gene>
<dbReference type="InterPro" id="IPR001752">
    <property type="entry name" value="Kinesin_motor_dom"/>
</dbReference>
<dbReference type="PhylomeDB" id="A0A061AG81"/>
<keyword evidence="1" id="KW-0067">ATP-binding</keyword>
<evidence type="ECO:0000259" key="4">
    <source>
        <dbReference type="PROSITE" id="PS50067"/>
    </source>
</evidence>
<dbReference type="Gene3D" id="3.40.850.10">
    <property type="entry name" value="Kinesin motor domain"/>
    <property type="match status" value="1"/>
</dbReference>
<dbReference type="OrthoDB" id="3176171at2759"/>
<dbReference type="GO" id="GO:0003777">
    <property type="term" value="F:microtubule motor activity"/>
    <property type="evidence" value="ECO:0007669"/>
    <property type="project" value="InterPro"/>
</dbReference>
<dbReference type="PROSITE" id="PS50067">
    <property type="entry name" value="KINESIN_MOTOR_2"/>
    <property type="match status" value="1"/>
</dbReference>
<feature type="domain" description="Kinesin motor" evidence="4">
    <location>
        <begin position="52"/>
        <end position="396"/>
    </location>
</feature>
<proteinExistence type="inferred from homology"/>
<dbReference type="EMBL" id="LK052886">
    <property type="protein sequence ID" value="CDR36535.1"/>
    <property type="molecule type" value="Genomic_DNA"/>
</dbReference>
<dbReference type="SMART" id="SM00129">
    <property type="entry name" value="KISc"/>
    <property type="match status" value="1"/>
</dbReference>
<feature type="coiled-coil region" evidence="2">
    <location>
        <begin position="409"/>
        <end position="436"/>
    </location>
</feature>
<reference evidence="5" key="1">
    <citation type="journal article" date="2014" name="Genome Announc.">
        <title>Genome sequence of the yeast Cyberlindnera fabianii (Hansenula fabianii).</title>
        <authorList>
            <person name="Freel K.C."/>
            <person name="Sarilar V."/>
            <person name="Neuveglise C."/>
            <person name="Devillers H."/>
            <person name="Friedrich A."/>
            <person name="Schacherer J."/>
        </authorList>
    </citation>
    <scope>NUCLEOTIDE SEQUENCE</scope>
    <source>
        <strain evidence="5">YJS4271</strain>
    </source>
</reference>
<dbReference type="SUPFAM" id="SSF52540">
    <property type="entry name" value="P-loop containing nucleoside triphosphate hydrolases"/>
    <property type="match status" value="1"/>
</dbReference>
<dbReference type="AlphaFoldDB" id="A0A061AG81"/>
<dbReference type="GO" id="GO:0007018">
    <property type="term" value="P:microtubule-based movement"/>
    <property type="evidence" value="ECO:0007669"/>
    <property type="project" value="InterPro"/>
</dbReference>
<evidence type="ECO:0000256" key="3">
    <source>
        <dbReference type="SAM" id="MobiDB-lite"/>
    </source>
</evidence>
<protein>
    <submittedName>
        <fullName evidence="5">CYFA0S01e02322g1_1</fullName>
    </submittedName>
</protein>
<evidence type="ECO:0000256" key="1">
    <source>
        <dbReference type="PROSITE-ProRule" id="PRU00283"/>
    </source>
</evidence>
<name>A0A061AG81_CYBFA</name>
<dbReference type="PANTHER" id="PTHR47117">
    <property type="entry name" value="STAR-RELATED LIPID TRANSFER PROTEIN 9"/>
    <property type="match status" value="1"/>
</dbReference>
<feature type="region of interest" description="Disordered" evidence="3">
    <location>
        <begin position="78"/>
        <end position="106"/>
    </location>
</feature>
<dbReference type="InterPro" id="IPR036961">
    <property type="entry name" value="Kinesin_motor_dom_sf"/>
</dbReference>
<organism evidence="5">
    <name type="scientific">Cyberlindnera fabianii</name>
    <name type="common">Yeast</name>
    <name type="synonym">Hansenula fabianii</name>
    <dbReference type="NCBI Taxonomy" id="36022"/>
    <lineage>
        <taxon>Eukaryota</taxon>
        <taxon>Fungi</taxon>
        <taxon>Dikarya</taxon>
        <taxon>Ascomycota</taxon>
        <taxon>Saccharomycotina</taxon>
        <taxon>Saccharomycetes</taxon>
        <taxon>Phaffomycetales</taxon>
        <taxon>Phaffomycetaceae</taxon>
        <taxon>Cyberlindnera</taxon>
    </lineage>
</organism>
<accession>A0A061AG81</accession>
<keyword evidence="1" id="KW-0547">Nucleotide-binding</keyword>
<feature type="region of interest" description="Disordered" evidence="3">
    <location>
        <begin position="1"/>
        <end position="53"/>
    </location>
</feature>
<dbReference type="PRINTS" id="PR00380">
    <property type="entry name" value="KINESINHEAVY"/>
</dbReference>
<evidence type="ECO:0000256" key="2">
    <source>
        <dbReference type="SAM" id="Coils"/>
    </source>
</evidence>
<evidence type="ECO:0000313" key="5">
    <source>
        <dbReference type="EMBL" id="CDR36535.1"/>
    </source>
</evidence>
<dbReference type="VEuPathDB" id="FungiDB:BON22_0738"/>
<keyword evidence="2" id="KW-0175">Coiled coil</keyword>
<keyword evidence="1" id="KW-0505">Motor protein</keyword>